<sequence length="41" mass="4807">MSSLTRILSILKKNFDIKLEKVEARLNLILRLLKNPKLITE</sequence>
<protein>
    <submittedName>
        <fullName evidence="1">Uncharacterized protein</fullName>
    </submittedName>
</protein>
<dbReference type="HOGENOM" id="CLU_3266615_0_0_12"/>
<gene>
    <name evidence="1" type="ORF">BOM_1201</name>
</gene>
<evidence type="ECO:0000313" key="1">
    <source>
        <dbReference type="EMBL" id="AHH05744.1"/>
    </source>
</evidence>
<geneLocation type="plasmid" evidence="1">
    <name>unnamed</name>
</geneLocation>
<reference evidence="1" key="1">
    <citation type="submission" date="2013-02" db="EMBL/GenBank/DDBJ databases">
        <title>Comparative genomics of Borrelia species.</title>
        <authorList>
            <person name="Schwan T.G."/>
            <person name="Raffel S.J."/>
            <person name="Porcella S.F."/>
        </authorList>
    </citation>
    <scope>NUCLEOTIDE SEQUENCE</scope>
    <source>
        <strain evidence="1">FR64b</strain>
        <plasmid evidence="1">unnamed</plasmid>
    </source>
</reference>
<accession>W5SF70</accession>
<proteinExistence type="predicted"/>
<name>W5SF70_9SPIR</name>
<organism evidence="1">
    <name type="scientific">Borrelia miyamotoi FR64b</name>
    <dbReference type="NCBI Taxonomy" id="1292392"/>
    <lineage>
        <taxon>Bacteria</taxon>
        <taxon>Pseudomonadati</taxon>
        <taxon>Spirochaetota</taxon>
        <taxon>Spirochaetia</taxon>
        <taxon>Spirochaetales</taxon>
        <taxon>Borreliaceae</taxon>
        <taxon>Borrelia</taxon>
    </lineage>
</organism>
<keyword evidence="1" id="KW-0614">Plasmid</keyword>
<dbReference type="AlphaFoldDB" id="W5SF70"/>
<dbReference type="EMBL" id="CP004233">
    <property type="protein sequence ID" value="AHH05744.1"/>
    <property type="molecule type" value="Genomic_DNA"/>
</dbReference>